<dbReference type="Pfam" id="PF01103">
    <property type="entry name" value="Omp85"/>
    <property type="match status" value="1"/>
</dbReference>
<evidence type="ECO:0000256" key="6">
    <source>
        <dbReference type="ARBA" id="ARBA00023136"/>
    </source>
</evidence>
<dbReference type="InterPro" id="IPR023707">
    <property type="entry name" value="OM_assembly_BamA"/>
</dbReference>
<comment type="subunit">
    <text evidence="8">Part of the Bam complex.</text>
</comment>
<dbReference type="KEGG" id="rmb:K529_006535"/>
<dbReference type="InterPro" id="IPR010827">
    <property type="entry name" value="BamA/TamA_POTRA"/>
</dbReference>
<dbReference type="Pfam" id="PF07244">
    <property type="entry name" value="POTRA"/>
    <property type="match status" value="3"/>
</dbReference>
<name>A0A1B1A1Q8_9RHOB</name>
<evidence type="ECO:0000256" key="5">
    <source>
        <dbReference type="ARBA" id="ARBA00022737"/>
    </source>
</evidence>
<dbReference type="RefSeq" id="WP_005617885.1">
    <property type="nucleotide sequence ID" value="NZ_CP015230.1"/>
</dbReference>
<dbReference type="PANTHER" id="PTHR12815:SF23">
    <property type="entry name" value="OUTER MEMBRANE PROTEIN ASSEMBLY FACTOR BAMA"/>
    <property type="match status" value="1"/>
</dbReference>
<dbReference type="HAMAP" id="MF_01430">
    <property type="entry name" value="OM_assembly_BamA"/>
    <property type="match status" value="1"/>
</dbReference>
<dbReference type="GO" id="GO:0009279">
    <property type="term" value="C:cell outer membrane"/>
    <property type="evidence" value="ECO:0007669"/>
    <property type="project" value="UniProtKB-SubCell"/>
</dbReference>
<protein>
    <recommendedName>
        <fullName evidence="8 9">Outer membrane protein assembly factor BamA</fullName>
    </recommendedName>
</protein>
<dbReference type="Gene3D" id="3.10.20.310">
    <property type="entry name" value="membrane protein fhac"/>
    <property type="match status" value="5"/>
</dbReference>
<dbReference type="PIRSF" id="PIRSF006076">
    <property type="entry name" value="OM_assembly_OMP85"/>
    <property type="match status" value="1"/>
</dbReference>
<dbReference type="EMBL" id="CP015230">
    <property type="protein sequence ID" value="ANP40417.1"/>
    <property type="molecule type" value="Genomic_DNA"/>
</dbReference>
<evidence type="ECO:0000256" key="8">
    <source>
        <dbReference type="HAMAP-Rule" id="MF_01430"/>
    </source>
</evidence>
<feature type="domain" description="POTRA" evidence="10">
    <location>
        <begin position="355"/>
        <end position="428"/>
    </location>
</feature>
<gene>
    <name evidence="8" type="primary">bamA</name>
    <name evidence="11" type="ORF">K529_006535</name>
</gene>
<comment type="subcellular location">
    <subcellularLocation>
        <location evidence="8">Cell outer membrane</location>
    </subcellularLocation>
    <subcellularLocation>
        <location evidence="1">Membrane</location>
    </subcellularLocation>
</comment>
<keyword evidence="3 8" id="KW-0812">Transmembrane</keyword>
<evidence type="ECO:0000256" key="2">
    <source>
        <dbReference type="ARBA" id="ARBA00022452"/>
    </source>
</evidence>
<proteinExistence type="inferred from homology"/>
<keyword evidence="2 8" id="KW-1134">Transmembrane beta strand</keyword>
<keyword evidence="4 8" id="KW-0732">Signal</keyword>
<keyword evidence="6 8" id="KW-0472">Membrane</keyword>
<dbReference type="Proteomes" id="UP000013243">
    <property type="component" value="Chromosome"/>
</dbReference>
<dbReference type="GO" id="GO:0043165">
    <property type="term" value="P:Gram-negative-bacterium-type cell outer membrane assembly"/>
    <property type="evidence" value="ECO:0007669"/>
    <property type="project" value="UniProtKB-UniRule"/>
</dbReference>
<dbReference type="GeneID" id="28249473"/>
<dbReference type="OrthoDB" id="9803054at2"/>
<evidence type="ECO:0000313" key="11">
    <source>
        <dbReference type="EMBL" id="ANP40417.1"/>
    </source>
</evidence>
<dbReference type="AlphaFoldDB" id="A0A1B1A1Q8"/>
<dbReference type="InterPro" id="IPR039910">
    <property type="entry name" value="D15-like"/>
</dbReference>
<reference evidence="11 12" key="1">
    <citation type="journal article" date="2016" name="ISME J.">
        <title>Global occurrence and heterogeneity of the Roseobacter-clade species Ruegeria mobilis.</title>
        <authorList>
            <person name="Sonnenschein E."/>
            <person name="Gram L."/>
        </authorList>
    </citation>
    <scope>NUCLEOTIDE SEQUENCE [LARGE SCALE GENOMIC DNA]</scope>
    <source>
        <strain evidence="11 12">F1926</strain>
    </source>
</reference>
<evidence type="ECO:0000256" key="7">
    <source>
        <dbReference type="ARBA" id="ARBA00023237"/>
    </source>
</evidence>
<dbReference type="GO" id="GO:0051205">
    <property type="term" value="P:protein insertion into membrane"/>
    <property type="evidence" value="ECO:0007669"/>
    <property type="project" value="UniProtKB-UniRule"/>
</dbReference>
<comment type="similarity">
    <text evidence="8">Belongs to the BamA family.</text>
</comment>
<dbReference type="InterPro" id="IPR034746">
    <property type="entry name" value="POTRA"/>
</dbReference>
<dbReference type="STRING" id="1265309.K529_006535"/>
<dbReference type="InterPro" id="IPR000184">
    <property type="entry name" value="Bac_surfAg_D15"/>
</dbReference>
<keyword evidence="5 8" id="KW-0677">Repeat</keyword>
<dbReference type="PANTHER" id="PTHR12815">
    <property type="entry name" value="SORTING AND ASSEMBLY MACHINERY SAMM50 PROTEIN FAMILY MEMBER"/>
    <property type="match status" value="1"/>
</dbReference>
<sequence length="778" mass="86436">MSVSFKGFLGSTALSAVLAVGLGIAPLPVQSQEYRFTNVRVEGNQRIQSSTIVAYTGLSSGERVSGGALNDAYRGVFDSGLFESVELVPRGNTLVIKVVEYPTISRINFEGNKRLKDDALAEVIQSSPRRVFSADQAERDAGAIAELYRAQGRLASRVTPRIIRRNDNRVDLVFEISEGDTVEVERVSFVGNRAYSDRRLRRVLETKQATFLRALINRDTLIEDRIQFDRQVLTDFYRSRGYVDFRVNSVNAEVTKERDAAFLVVDVTEGQKFEFGDITVTSEFADADPDVYRSQLRVKRGVTYSPLVIENAIQTLEQLAVRQGIDFLRVEPRVTRNDRDLTLDVEFAMVRGPRIFVERIDIEGNTTTLDRVIRRQFNIVEGDPLNQREIRNSAERIKALGFFSQSEVDVRQGSTPNEVIVDVDVEEQPTGSFTLGGSYSVDDGIGVAIGISENNFLGRGQQLSFNISTAQDTEAYNMRFVEPKLLGRDLQFAIDLGLSETESSYSEYDTKSVIFRPSITFDASDTTSLQLRYGFEQNEMESRGPNSSGQPRVGPVLQREIAAGKRTTSSIGATFTYDSRRTGLNPTAGFLIQSGVDYAGLGGDNEYIRATSKIVAQKLVFNEEVTLRATVETGYLGWLGDNKSRTVDRFLLTSETLRGFEPGGIGPRDMSGSYDDALGGNLYAVARFDAEFPLGLPEELGLRGGVFYDVGNLWGLEDSNADLVGNVVGRDGSFRHVVGFSLLWTTGLGPLRFNFSKALVKEDFDKERNFDLTIQARF</sequence>
<evidence type="ECO:0000256" key="1">
    <source>
        <dbReference type="ARBA" id="ARBA00004370"/>
    </source>
</evidence>
<evidence type="ECO:0000256" key="3">
    <source>
        <dbReference type="ARBA" id="ARBA00022692"/>
    </source>
</evidence>
<evidence type="ECO:0000313" key="12">
    <source>
        <dbReference type="Proteomes" id="UP000013243"/>
    </source>
</evidence>
<dbReference type="PROSITE" id="PS51779">
    <property type="entry name" value="POTRA"/>
    <property type="match status" value="3"/>
</dbReference>
<feature type="domain" description="POTRA" evidence="10">
    <location>
        <begin position="102"/>
        <end position="179"/>
    </location>
</feature>
<comment type="function">
    <text evidence="8">Part of the outer membrane protein assembly complex, which is involved in assembly and insertion of beta-barrel proteins into the outer membrane.</text>
</comment>
<feature type="domain" description="POTRA" evidence="10">
    <location>
        <begin position="34"/>
        <end position="101"/>
    </location>
</feature>
<organism evidence="11 12">
    <name type="scientific">Tritonibacter mobilis F1926</name>
    <dbReference type="NCBI Taxonomy" id="1265309"/>
    <lineage>
        <taxon>Bacteria</taxon>
        <taxon>Pseudomonadati</taxon>
        <taxon>Pseudomonadota</taxon>
        <taxon>Alphaproteobacteria</taxon>
        <taxon>Rhodobacterales</taxon>
        <taxon>Paracoccaceae</taxon>
        <taxon>Tritonibacter</taxon>
    </lineage>
</organism>
<accession>A0A1B1A1Q8</accession>
<keyword evidence="7 8" id="KW-0998">Cell outer membrane</keyword>
<evidence type="ECO:0000256" key="4">
    <source>
        <dbReference type="ARBA" id="ARBA00022729"/>
    </source>
</evidence>
<dbReference type="NCBIfam" id="TIGR03303">
    <property type="entry name" value="OM_YaeT"/>
    <property type="match status" value="1"/>
</dbReference>
<dbReference type="Gene3D" id="2.40.160.50">
    <property type="entry name" value="membrane protein fhac: a member of the omp85/tpsb transporter family"/>
    <property type="match status" value="1"/>
</dbReference>
<evidence type="ECO:0000259" key="10">
    <source>
        <dbReference type="PROSITE" id="PS51779"/>
    </source>
</evidence>
<evidence type="ECO:0000256" key="9">
    <source>
        <dbReference type="NCBIfam" id="TIGR03303"/>
    </source>
</evidence>